<dbReference type="Proteomes" id="UP000074294">
    <property type="component" value="Unassembled WGS sequence"/>
</dbReference>
<evidence type="ECO:0000259" key="1">
    <source>
        <dbReference type="Pfam" id="PF13482"/>
    </source>
</evidence>
<accession>A0A147JZW7</accession>
<dbReference type="SUPFAM" id="SSF53098">
    <property type="entry name" value="Ribonuclease H-like"/>
    <property type="match status" value="1"/>
</dbReference>
<gene>
    <name evidence="2" type="ORF">APZ16_03655</name>
</gene>
<dbReference type="GO" id="GO:0003676">
    <property type="term" value="F:nucleic acid binding"/>
    <property type="evidence" value="ECO:0007669"/>
    <property type="project" value="InterPro"/>
</dbReference>
<proteinExistence type="predicted"/>
<evidence type="ECO:0000313" key="2">
    <source>
        <dbReference type="EMBL" id="KUO42139.1"/>
    </source>
</evidence>
<dbReference type="InterPro" id="IPR036397">
    <property type="entry name" value="RNaseH_sf"/>
</dbReference>
<organism evidence="2 3">
    <name type="scientific">Hadarchaeum yellowstonense</name>
    <dbReference type="NCBI Taxonomy" id="1776334"/>
    <lineage>
        <taxon>Archaea</taxon>
        <taxon>Methanobacteriati</taxon>
        <taxon>Candidatus Hadarchaeota</taxon>
        <taxon>Candidatus Hadarchaeia</taxon>
        <taxon>Candidatus Hadarchaeales</taxon>
        <taxon>Candidatus Hadarchaeaceae</taxon>
        <taxon>Candidatus Hadarchaeum</taxon>
    </lineage>
</organism>
<evidence type="ECO:0000313" key="3">
    <source>
        <dbReference type="Proteomes" id="UP000074294"/>
    </source>
</evidence>
<sequence>MAVLYLDIETSSKTANEGMVIAIGVMTGEEPEVRFSDSFEEEKRILEWLREKLEECDLVVTWFGTGFDIPFLLSRSLLHNVDLTRLTEMPMLDLYEWSRARLLLSSYSLESVARFLGISGGRGFKEFHGGDIQSLFKLAERGDLESRRLIVEHCREDVRVLKLIHDRLKPLIESSGWGSPRKNSKEG</sequence>
<dbReference type="InterPro" id="IPR038720">
    <property type="entry name" value="YprB_RNase_H-like_dom"/>
</dbReference>
<protein>
    <recommendedName>
        <fullName evidence="1">YprB ribonuclease H-like domain-containing protein</fullName>
    </recommendedName>
</protein>
<dbReference type="STRING" id="1776334.APZ16_03655"/>
<reference evidence="2 3" key="1">
    <citation type="journal article" date="2016" name="Nat. Microbiol.">
        <title>Genomic inference of the metabolism of cosmopolitan subsurface Archaea, Hadesarchaea.</title>
        <authorList>
            <person name="Baker B.J."/>
            <person name="Saw J.H."/>
            <person name="Lind A.E."/>
            <person name="Lazar C.S."/>
            <person name="Hinrichs K.-U."/>
            <person name="Teske A.P."/>
            <person name="Ettema T.J."/>
        </authorList>
    </citation>
    <scope>NUCLEOTIDE SEQUENCE [LARGE SCALE GENOMIC DNA]</scope>
</reference>
<dbReference type="Gene3D" id="3.30.420.10">
    <property type="entry name" value="Ribonuclease H-like superfamily/Ribonuclease H"/>
    <property type="match status" value="1"/>
</dbReference>
<name>A0A147JZW7_HADYE</name>
<dbReference type="EMBL" id="LQMQ01000010">
    <property type="protein sequence ID" value="KUO42139.1"/>
    <property type="molecule type" value="Genomic_DNA"/>
</dbReference>
<feature type="domain" description="YprB ribonuclease H-like" evidence="1">
    <location>
        <begin position="4"/>
        <end position="168"/>
    </location>
</feature>
<comment type="caution">
    <text evidence="2">The sequence shown here is derived from an EMBL/GenBank/DDBJ whole genome shotgun (WGS) entry which is preliminary data.</text>
</comment>
<dbReference type="AlphaFoldDB" id="A0A147JZW7"/>
<dbReference type="Pfam" id="PF13482">
    <property type="entry name" value="RNase_H_2"/>
    <property type="match status" value="1"/>
</dbReference>
<dbReference type="InterPro" id="IPR012337">
    <property type="entry name" value="RNaseH-like_sf"/>
</dbReference>